<dbReference type="AlphaFoldDB" id="A0A1G8TT59"/>
<name>A0A1G8TT59_9RHOB</name>
<sequence>MVALLLASCGDDPPLPGERFDVRTPLAASADGESAAAAIEPLPEGSVVQNDVAFSASAQTNHSEWTHRGGSATHRIQHPALSSNLTRAWSASIGAGNSRKARITADPIVAGGRIFTLDARSQLSAFSTGGGEQWSRNLTPASERNKDGSGGGLAFGGGKLYVTTGFGELQAIDPATGNTIWVQGFEAPVAGAPTVRDGMIYVSSRDNRAFAVRADTGRLAWQLQANPSASATVNGSGPAVDGRIAIFPFGSAELLGAQAGDGTRAWGTMLAGRRRGRAYSLITDISSDPVIVGGTVYVGTPSGRIAALDANSGARIWTANEGALSPVWVDGGSVFAVTDLLQLVRLNASNGELIWAVDLPGFKKKKPRKYRDVYASFGPVLAGGRLLVASDDGYLRSFDPRNGNLLSTVEIPAGAATNPVIVNQTLYLVNTKAQLLAYR</sequence>
<dbReference type="SMART" id="SM00564">
    <property type="entry name" value="PQQ"/>
    <property type="match status" value="6"/>
</dbReference>
<keyword evidence="4" id="KW-1185">Reference proteome</keyword>
<dbReference type="InterPro" id="IPR011047">
    <property type="entry name" value="Quinoprotein_ADH-like_sf"/>
</dbReference>
<protein>
    <submittedName>
        <fullName evidence="3">Outer membrane protein assembly factor BamB, contains PQQ-like beta-propeller repeat</fullName>
    </submittedName>
</protein>
<proteinExistence type="predicted"/>
<organism evidence="3 4">
    <name type="scientific">Aliiruegeria lutimaris</name>
    <dbReference type="NCBI Taxonomy" id="571298"/>
    <lineage>
        <taxon>Bacteria</taxon>
        <taxon>Pseudomonadati</taxon>
        <taxon>Pseudomonadota</taxon>
        <taxon>Alphaproteobacteria</taxon>
        <taxon>Rhodobacterales</taxon>
        <taxon>Roseobacteraceae</taxon>
        <taxon>Aliiruegeria</taxon>
    </lineage>
</organism>
<feature type="region of interest" description="Disordered" evidence="1">
    <location>
        <begin position="126"/>
        <end position="150"/>
    </location>
</feature>
<dbReference type="InterPro" id="IPR018391">
    <property type="entry name" value="PQQ_b-propeller_rpt"/>
</dbReference>
<dbReference type="STRING" id="571298.SAMN04488026_101771"/>
<evidence type="ECO:0000256" key="1">
    <source>
        <dbReference type="SAM" id="MobiDB-lite"/>
    </source>
</evidence>
<feature type="domain" description="Pyrrolo-quinoline quinone repeat" evidence="2">
    <location>
        <begin position="121"/>
        <end position="356"/>
    </location>
</feature>
<dbReference type="InterPro" id="IPR002372">
    <property type="entry name" value="PQQ_rpt_dom"/>
</dbReference>
<evidence type="ECO:0000259" key="2">
    <source>
        <dbReference type="Pfam" id="PF13360"/>
    </source>
</evidence>
<evidence type="ECO:0000313" key="4">
    <source>
        <dbReference type="Proteomes" id="UP000199382"/>
    </source>
</evidence>
<dbReference type="InterPro" id="IPR015943">
    <property type="entry name" value="WD40/YVTN_repeat-like_dom_sf"/>
</dbReference>
<dbReference type="SUPFAM" id="SSF50998">
    <property type="entry name" value="Quinoprotein alcohol dehydrogenase-like"/>
    <property type="match status" value="1"/>
</dbReference>
<dbReference type="Proteomes" id="UP000199382">
    <property type="component" value="Unassembled WGS sequence"/>
</dbReference>
<dbReference type="PANTHER" id="PTHR34512:SF30">
    <property type="entry name" value="OUTER MEMBRANE PROTEIN ASSEMBLY FACTOR BAMB"/>
    <property type="match status" value="1"/>
</dbReference>
<dbReference type="PANTHER" id="PTHR34512">
    <property type="entry name" value="CELL SURFACE PROTEIN"/>
    <property type="match status" value="1"/>
</dbReference>
<dbReference type="Gene3D" id="2.130.10.10">
    <property type="entry name" value="YVTN repeat-like/Quinoprotein amine dehydrogenase"/>
    <property type="match status" value="1"/>
</dbReference>
<reference evidence="3 4" key="1">
    <citation type="submission" date="2016-10" db="EMBL/GenBank/DDBJ databases">
        <authorList>
            <person name="de Groot N.N."/>
        </authorList>
    </citation>
    <scope>NUCLEOTIDE SEQUENCE [LARGE SCALE GENOMIC DNA]</scope>
    <source>
        <strain evidence="3 4">DSM 25294</strain>
    </source>
</reference>
<evidence type="ECO:0000313" key="3">
    <source>
        <dbReference type="EMBL" id="SDJ43920.1"/>
    </source>
</evidence>
<dbReference type="Pfam" id="PF13360">
    <property type="entry name" value="PQQ_2"/>
    <property type="match status" value="1"/>
</dbReference>
<dbReference type="RefSeq" id="WP_093154944.1">
    <property type="nucleotide sequence ID" value="NZ_FNEK01000017.1"/>
</dbReference>
<accession>A0A1G8TT59</accession>
<dbReference type="EMBL" id="FNEK01000017">
    <property type="protein sequence ID" value="SDJ43920.1"/>
    <property type="molecule type" value="Genomic_DNA"/>
</dbReference>
<gene>
    <name evidence="3" type="ORF">SAMN04488026_101771</name>
</gene>
<dbReference type="OrthoDB" id="5290752at2"/>